<sequence length="129" mass="13599">MPDAASNPVPSPKPRRWTILAAGFLLLALALVVIYTSRGAFFSPLALVVVAAIGLAALLLELRLRKDIGKPVHAPLWLNLAGLVFAFAAILADVSRRSATLLQVAALGAVLCFAISGVVVLRALRKPRP</sequence>
<proteinExistence type="predicted"/>
<name>A0A2U3KZS3_9BACT</name>
<gene>
    <name evidence="2" type="ORF">SBA1_560010</name>
</gene>
<dbReference type="Proteomes" id="UP000238701">
    <property type="component" value="Unassembled WGS sequence"/>
</dbReference>
<keyword evidence="1" id="KW-1133">Transmembrane helix</keyword>
<feature type="transmembrane region" description="Helical" evidence="1">
    <location>
        <begin position="41"/>
        <end position="60"/>
    </location>
</feature>
<protein>
    <submittedName>
        <fullName evidence="2">Uncharacterized protein</fullName>
    </submittedName>
</protein>
<feature type="transmembrane region" description="Helical" evidence="1">
    <location>
        <begin position="104"/>
        <end position="124"/>
    </location>
</feature>
<reference evidence="3" key="1">
    <citation type="submission" date="2018-02" db="EMBL/GenBank/DDBJ databases">
        <authorList>
            <person name="Hausmann B."/>
        </authorList>
    </citation>
    <scope>NUCLEOTIDE SEQUENCE [LARGE SCALE GENOMIC DNA]</scope>
    <source>
        <strain evidence="3">Peat soil MAG SbA1</strain>
    </source>
</reference>
<organism evidence="2 3">
    <name type="scientific">Candidatus Sulfotelmatobacter kueseliae</name>
    <dbReference type="NCBI Taxonomy" id="2042962"/>
    <lineage>
        <taxon>Bacteria</taxon>
        <taxon>Pseudomonadati</taxon>
        <taxon>Acidobacteriota</taxon>
        <taxon>Terriglobia</taxon>
        <taxon>Terriglobales</taxon>
        <taxon>Candidatus Korobacteraceae</taxon>
        <taxon>Candidatus Sulfotelmatobacter</taxon>
    </lineage>
</organism>
<dbReference type="AlphaFoldDB" id="A0A2U3KZS3"/>
<dbReference type="EMBL" id="OMOD01000151">
    <property type="protein sequence ID" value="SPF45142.1"/>
    <property type="molecule type" value="Genomic_DNA"/>
</dbReference>
<dbReference type="OrthoDB" id="9954090at2"/>
<evidence type="ECO:0000313" key="3">
    <source>
        <dbReference type="Proteomes" id="UP000238701"/>
    </source>
</evidence>
<feature type="transmembrane region" description="Helical" evidence="1">
    <location>
        <begin position="17"/>
        <end position="35"/>
    </location>
</feature>
<feature type="transmembrane region" description="Helical" evidence="1">
    <location>
        <begin position="72"/>
        <end position="92"/>
    </location>
</feature>
<evidence type="ECO:0000313" key="2">
    <source>
        <dbReference type="EMBL" id="SPF45142.1"/>
    </source>
</evidence>
<keyword evidence="1" id="KW-0812">Transmembrane</keyword>
<accession>A0A2U3KZS3</accession>
<keyword evidence="1" id="KW-0472">Membrane</keyword>
<evidence type="ECO:0000256" key="1">
    <source>
        <dbReference type="SAM" id="Phobius"/>
    </source>
</evidence>